<keyword evidence="10" id="KW-0464">Manganese</keyword>
<evidence type="ECO:0000256" key="10">
    <source>
        <dbReference type="HAMAP-Rule" id="MF_01588"/>
    </source>
</evidence>
<dbReference type="Gene3D" id="3.40.50.10190">
    <property type="entry name" value="BRCT domain"/>
    <property type="match status" value="1"/>
</dbReference>
<comment type="caution">
    <text evidence="10">Lacks conserved residue(s) required for the propagation of feature annotation.</text>
</comment>
<feature type="binding site" evidence="10">
    <location>
        <position position="272"/>
    </location>
    <ligand>
        <name>NAD(+)</name>
        <dbReference type="ChEBI" id="CHEBI:57540"/>
    </ligand>
</feature>
<gene>
    <name evidence="10" type="primary">ligA</name>
    <name evidence="12" type="ORF">SAMN02745216_05121</name>
</gene>
<evidence type="ECO:0000256" key="5">
    <source>
        <dbReference type="ARBA" id="ARBA00022763"/>
    </source>
</evidence>
<keyword evidence="8 10" id="KW-0234">DNA repair</keyword>
<comment type="function">
    <text evidence="1 10">DNA ligase that catalyzes the formation of phosphodiester linkages between 5'-phosphoryl and 3'-hydroxyl groups in double-stranded DNA using NAD as a coenzyme and as the energy source for the reaction. It is essential for DNA replication and repair of damaged DNA.</text>
</comment>
<dbReference type="EC" id="6.5.1.2" evidence="10"/>
<dbReference type="InterPro" id="IPR013839">
    <property type="entry name" value="DNAligase_adenylation"/>
</dbReference>
<dbReference type="InterPro" id="IPR001679">
    <property type="entry name" value="DNA_ligase"/>
</dbReference>
<comment type="similarity">
    <text evidence="10">Belongs to the NAD-dependent DNA ligase family. LigA subfamily.</text>
</comment>
<dbReference type="RefSeq" id="WP_073479086.1">
    <property type="nucleotide sequence ID" value="NZ_FQZU01000065.1"/>
</dbReference>
<dbReference type="AlphaFoldDB" id="A0A1M7A9M7"/>
<dbReference type="Gene3D" id="2.40.50.140">
    <property type="entry name" value="Nucleic acid-binding proteins"/>
    <property type="match status" value="1"/>
</dbReference>
<dbReference type="HAMAP" id="MF_01588">
    <property type="entry name" value="DNA_ligase_A"/>
    <property type="match status" value="1"/>
</dbReference>
<keyword evidence="6 10" id="KW-0862">Zinc</keyword>
<dbReference type="InterPro" id="IPR010994">
    <property type="entry name" value="RuvA_2-like"/>
</dbReference>
<keyword evidence="3 10" id="KW-0235">DNA replication</keyword>
<dbReference type="SUPFAM" id="SSF52113">
    <property type="entry name" value="BRCT domain"/>
    <property type="match status" value="1"/>
</dbReference>
<feature type="binding site" evidence="10">
    <location>
        <position position="382"/>
    </location>
    <ligand>
        <name>Zn(2+)</name>
        <dbReference type="ChEBI" id="CHEBI:29105"/>
    </ligand>
</feature>
<dbReference type="PIRSF" id="PIRSF001604">
    <property type="entry name" value="LigA"/>
    <property type="match status" value="1"/>
</dbReference>
<evidence type="ECO:0000256" key="1">
    <source>
        <dbReference type="ARBA" id="ARBA00004067"/>
    </source>
</evidence>
<dbReference type="Proteomes" id="UP000183994">
    <property type="component" value="Unassembled WGS sequence"/>
</dbReference>
<feature type="binding site" evidence="10">
    <location>
        <position position="160"/>
    </location>
    <ligand>
        <name>NAD(+)</name>
        <dbReference type="ChEBI" id="CHEBI:57540"/>
    </ligand>
</feature>
<sequence length="634" mass="70084">MQDLPSSIADISDPELLVQWLEKYNEAYRAGEPMISDAHYDLLVERLREIAPDHGFLSAVEPETFADKREVRHPAPMLSTEKAYDKQSLERFVERVYKEAAQIGVMDVLFQVTPKLDGLAARDDGEILATRGNGYAGYDITKAFEKGVIPQGGRGLGLGEIVAVQSYFQENLADRFEHPRNMVVGIISSDVLNISAKQALEDRQVHFVPYATLNKWEGSGRELLENSEKITRDLIQATDYPMDGMVASVMNQDVRDHMGATSHHYRWQIAIKAKGETGVTRVNAITWQVGRTGNVTPVLEVEPLKLSGATIRRVTAHNAGRIREKGAGVGASIEVIRSGEVIPKLENVLTPSDDTQIPENCPVCETPLEWNNDFLKCPNLNCKARVEQRIRHWFRILGNADWFGIKTVERLVAGGFDSLEKIYAMTEEDFLALEFGPVQSRNLVEAISLSKSRPVEDWRFLAAFGISDLGEGDSRKILSFFPLEELLDKTRDDIVALHGFGEITSISIEEGLKALGPTIRHMLDLGFNLQPTPLKSEVNVSSPIAGKGVVFTGTMETGARKDMEENARSLGANVQKAVTGKTDYLVCGAKVGAKKTQKAQDLGVTVLTEQEYLQMLEGGASGDEPEQLSLFQQA</sequence>
<evidence type="ECO:0000313" key="12">
    <source>
        <dbReference type="EMBL" id="SHL39289.1"/>
    </source>
</evidence>
<dbReference type="SMART" id="SM00292">
    <property type="entry name" value="BRCT"/>
    <property type="match status" value="1"/>
</dbReference>
<feature type="binding site" evidence="10">
    <location>
        <begin position="37"/>
        <end position="41"/>
    </location>
    <ligand>
        <name>NAD(+)</name>
        <dbReference type="ChEBI" id="CHEBI:57540"/>
    </ligand>
</feature>
<protein>
    <recommendedName>
        <fullName evidence="10">DNA ligase</fullName>
        <ecNumber evidence="10">6.5.1.2</ecNumber>
    </recommendedName>
    <alternativeName>
        <fullName evidence="10">Polydeoxyribonucleotide synthase [NAD(+)]</fullName>
    </alternativeName>
</protein>
<dbReference type="GO" id="GO:0006281">
    <property type="term" value="P:DNA repair"/>
    <property type="evidence" value="ECO:0007669"/>
    <property type="project" value="UniProtKB-KW"/>
</dbReference>
<evidence type="ECO:0000256" key="7">
    <source>
        <dbReference type="ARBA" id="ARBA00023027"/>
    </source>
</evidence>
<keyword evidence="2 10" id="KW-0436">Ligase</keyword>
<feature type="binding site" evidence="10">
    <location>
        <position position="131"/>
    </location>
    <ligand>
        <name>NAD(+)</name>
        <dbReference type="ChEBI" id="CHEBI:57540"/>
    </ligand>
</feature>
<feature type="binding site" evidence="10">
    <location>
        <position position="361"/>
    </location>
    <ligand>
        <name>Zn(2+)</name>
        <dbReference type="ChEBI" id="CHEBI:29105"/>
    </ligand>
</feature>
<evidence type="ECO:0000256" key="6">
    <source>
        <dbReference type="ARBA" id="ARBA00022833"/>
    </source>
</evidence>
<keyword evidence="7 10" id="KW-0520">NAD</keyword>
<dbReference type="Gene3D" id="3.30.470.30">
    <property type="entry name" value="DNA ligase/mRNA capping enzyme"/>
    <property type="match status" value="1"/>
</dbReference>
<feature type="binding site" evidence="10">
    <location>
        <begin position="79"/>
        <end position="80"/>
    </location>
    <ligand>
        <name>NAD(+)</name>
        <dbReference type="ChEBI" id="CHEBI:57540"/>
    </ligand>
</feature>
<evidence type="ECO:0000259" key="11">
    <source>
        <dbReference type="PROSITE" id="PS50172"/>
    </source>
</evidence>
<evidence type="ECO:0000313" key="13">
    <source>
        <dbReference type="Proteomes" id="UP000183994"/>
    </source>
</evidence>
<dbReference type="PROSITE" id="PS50172">
    <property type="entry name" value="BRCT"/>
    <property type="match status" value="1"/>
</dbReference>
<dbReference type="SUPFAM" id="SSF50249">
    <property type="entry name" value="Nucleic acid-binding proteins"/>
    <property type="match status" value="1"/>
</dbReference>
<dbReference type="Pfam" id="PF01653">
    <property type="entry name" value="DNA_ligase_aden"/>
    <property type="match status" value="1"/>
</dbReference>
<evidence type="ECO:0000256" key="8">
    <source>
        <dbReference type="ARBA" id="ARBA00023204"/>
    </source>
</evidence>
<dbReference type="InterPro" id="IPR013840">
    <property type="entry name" value="DNAligase_N"/>
</dbReference>
<reference evidence="13" key="1">
    <citation type="submission" date="2016-11" db="EMBL/GenBank/DDBJ databases">
        <authorList>
            <person name="Varghese N."/>
            <person name="Submissions S."/>
        </authorList>
    </citation>
    <scope>NUCLEOTIDE SEQUENCE [LARGE SCALE GENOMIC DNA]</scope>
    <source>
        <strain evidence="13">DSM 16219</strain>
    </source>
</reference>
<keyword evidence="4 10" id="KW-0479">Metal-binding</keyword>
<proteinExistence type="inferred from homology"/>
<evidence type="ECO:0000256" key="2">
    <source>
        <dbReference type="ARBA" id="ARBA00022598"/>
    </source>
</evidence>
<dbReference type="InterPro" id="IPR004150">
    <property type="entry name" value="NAD_DNA_ligase_OB"/>
</dbReference>
<dbReference type="GO" id="GO:0046872">
    <property type="term" value="F:metal ion binding"/>
    <property type="evidence" value="ECO:0007669"/>
    <property type="project" value="UniProtKB-KW"/>
</dbReference>
<dbReference type="Pfam" id="PF03120">
    <property type="entry name" value="OB_DNA_ligase"/>
    <property type="match status" value="1"/>
</dbReference>
<dbReference type="SMART" id="SM00532">
    <property type="entry name" value="LIGANc"/>
    <property type="match status" value="1"/>
</dbReference>
<dbReference type="OrthoDB" id="9759736at2"/>
<comment type="catalytic activity">
    <reaction evidence="9 10">
        <text>NAD(+) + (deoxyribonucleotide)n-3'-hydroxyl + 5'-phospho-(deoxyribonucleotide)m = (deoxyribonucleotide)n+m + AMP + beta-nicotinamide D-nucleotide.</text>
        <dbReference type="EC" id="6.5.1.2"/>
    </reaction>
</comment>
<dbReference type="InterPro" id="IPR012340">
    <property type="entry name" value="NA-bd_OB-fold"/>
</dbReference>
<dbReference type="Pfam" id="PF00533">
    <property type="entry name" value="BRCT"/>
    <property type="match status" value="1"/>
</dbReference>
<dbReference type="Gene3D" id="1.10.150.20">
    <property type="entry name" value="5' to 3' exonuclease, C-terminal subdomain"/>
    <property type="match status" value="1"/>
</dbReference>
<dbReference type="EMBL" id="FQZU01000065">
    <property type="protein sequence ID" value="SHL39289.1"/>
    <property type="molecule type" value="Genomic_DNA"/>
</dbReference>
<feature type="binding site" evidence="10">
    <location>
        <position position="364"/>
    </location>
    <ligand>
        <name>Zn(2+)</name>
        <dbReference type="ChEBI" id="CHEBI:29105"/>
    </ligand>
</feature>
<dbReference type="InterPro" id="IPR036420">
    <property type="entry name" value="BRCT_dom_sf"/>
</dbReference>
<dbReference type="GO" id="GO:0003911">
    <property type="term" value="F:DNA ligase (NAD+) activity"/>
    <property type="evidence" value="ECO:0007669"/>
    <property type="project" value="UniProtKB-UniRule"/>
</dbReference>
<comment type="cofactor">
    <cofactor evidence="10">
        <name>Mg(2+)</name>
        <dbReference type="ChEBI" id="CHEBI:18420"/>
    </cofactor>
    <cofactor evidence="10">
        <name>Mn(2+)</name>
        <dbReference type="ChEBI" id="CHEBI:29035"/>
    </cofactor>
</comment>
<dbReference type="SUPFAM" id="SSF47781">
    <property type="entry name" value="RuvA domain 2-like"/>
    <property type="match status" value="1"/>
</dbReference>
<dbReference type="STRING" id="1121393.SAMN02745216_05121"/>
<organism evidence="12 13">
    <name type="scientific">Desulfatibacillum alkenivorans DSM 16219</name>
    <dbReference type="NCBI Taxonomy" id="1121393"/>
    <lineage>
        <taxon>Bacteria</taxon>
        <taxon>Pseudomonadati</taxon>
        <taxon>Thermodesulfobacteriota</taxon>
        <taxon>Desulfobacteria</taxon>
        <taxon>Desulfobacterales</taxon>
        <taxon>Desulfatibacillaceae</taxon>
        <taxon>Desulfatibacillum</taxon>
    </lineage>
</organism>
<keyword evidence="5 10" id="KW-0227">DNA damage</keyword>
<evidence type="ECO:0000256" key="3">
    <source>
        <dbReference type="ARBA" id="ARBA00022705"/>
    </source>
</evidence>
<feature type="active site" description="N6-AMP-lysine intermediate" evidence="10">
    <location>
        <position position="115"/>
    </location>
</feature>
<feature type="binding site" evidence="10">
    <location>
        <position position="377"/>
    </location>
    <ligand>
        <name>Zn(2+)</name>
        <dbReference type="ChEBI" id="CHEBI:29105"/>
    </ligand>
</feature>
<keyword evidence="10" id="KW-0460">Magnesium</keyword>
<keyword evidence="13" id="KW-1185">Reference proteome</keyword>
<evidence type="ECO:0000256" key="4">
    <source>
        <dbReference type="ARBA" id="ARBA00022723"/>
    </source>
</evidence>
<name>A0A1M7A9M7_9BACT</name>
<dbReference type="SUPFAM" id="SSF56091">
    <property type="entry name" value="DNA ligase/mRNA capping enzyme, catalytic domain"/>
    <property type="match status" value="1"/>
</dbReference>
<accession>A0A1M7A9M7</accession>
<dbReference type="InterPro" id="IPR001357">
    <property type="entry name" value="BRCT_dom"/>
</dbReference>
<dbReference type="GO" id="GO:0006260">
    <property type="term" value="P:DNA replication"/>
    <property type="evidence" value="ECO:0007669"/>
    <property type="project" value="UniProtKB-KW"/>
</dbReference>
<dbReference type="CDD" id="cd17748">
    <property type="entry name" value="BRCT_DNA_ligase_like"/>
    <property type="match status" value="1"/>
</dbReference>
<feature type="domain" description="BRCT" evidence="11">
    <location>
        <begin position="539"/>
        <end position="613"/>
    </location>
</feature>
<evidence type="ECO:0000256" key="9">
    <source>
        <dbReference type="ARBA" id="ARBA00034005"/>
    </source>
</evidence>